<name>A0A3R8YRE1_9BURK</name>
<reference evidence="8 9" key="1">
    <citation type="submission" date="2018-12" db="EMBL/GenBank/DDBJ databases">
        <title>The whole draft genome of Aquabacterium sp. SJQ9.</title>
        <authorList>
            <person name="Sun L."/>
            <person name="Gao X."/>
            <person name="Chen W."/>
            <person name="Huang K."/>
        </authorList>
    </citation>
    <scope>NUCLEOTIDE SEQUENCE [LARGE SCALE GENOMIC DNA]</scope>
    <source>
        <strain evidence="8 9">SJQ9</strain>
    </source>
</reference>
<evidence type="ECO:0000256" key="5">
    <source>
        <dbReference type="ARBA" id="ARBA00022989"/>
    </source>
</evidence>
<feature type="transmembrane region" description="Helical" evidence="7">
    <location>
        <begin position="39"/>
        <end position="65"/>
    </location>
</feature>
<dbReference type="PANTHER" id="PTHR30086:SF14">
    <property type="entry name" value="HOMOSERINE_HOMOSERINE LACTONE EFFLUX PROTEIN"/>
    <property type="match status" value="1"/>
</dbReference>
<feature type="transmembrane region" description="Helical" evidence="7">
    <location>
        <begin position="163"/>
        <end position="186"/>
    </location>
</feature>
<evidence type="ECO:0000313" key="8">
    <source>
        <dbReference type="EMBL" id="RRS06227.1"/>
    </source>
</evidence>
<proteinExistence type="inferred from homology"/>
<dbReference type="EMBL" id="RSED01000001">
    <property type="protein sequence ID" value="RRS06227.1"/>
    <property type="molecule type" value="Genomic_DNA"/>
</dbReference>
<evidence type="ECO:0000256" key="7">
    <source>
        <dbReference type="SAM" id="Phobius"/>
    </source>
</evidence>
<protein>
    <submittedName>
        <fullName evidence="8">Lysine transporter LysE</fullName>
    </submittedName>
</protein>
<evidence type="ECO:0000256" key="1">
    <source>
        <dbReference type="ARBA" id="ARBA00004651"/>
    </source>
</evidence>
<dbReference type="PIRSF" id="PIRSF006324">
    <property type="entry name" value="LeuE"/>
    <property type="match status" value="1"/>
</dbReference>
<evidence type="ECO:0000256" key="6">
    <source>
        <dbReference type="ARBA" id="ARBA00023136"/>
    </source>
</evidence>
<feature type="transmembrane region" description="Helical" evidence="7">
    <location>
        <begin position="136"/>
        <end position="157"/>
    </location>
</feature>
<dbReference type="AlphaFoldDB" id="A0A3R8YRE1"/>
<gene>
    <name evidence="8" type="ORF">EIP75_01150</name>
</gene>
<feature type="transmembrane region" description="Helical" evidence="7">
    <location>
        <begin position="71"/>
        <end position="88"/>
    </location>
</feature>
<keyword evidence="6 7" id="KW-0472">Membrane</keyword>
<sequence length="227" mass="24211">MELHVWTAYLVATLLISISPGSGALLTMTHSMARGPRGVLPGVLGLQVGLVAIMLVSGFGLGALLLASEQAFLVLKWTGAAYLFWLGLSQWRSASRGAQAVDSEPQPDPVSHHRPILGATAVSAHTPARACFMQGLLTNITNPKGIVFMVAVLPQFLDPARTLGPQLLLIALTSVAVDFVVMRFGYATLAAGLQRLMRRPGAQRVRDRLFGGVLMGMGVSLVFVKRQ</sequence>
<keyword evidence="5 7" id="KW-1133">Transmembrane helix</keyword>
<feature type="transmembrane region" description="Helical" evidence="7">
    <location>
        <begin position="6"/>
        <end position="27"/>
    </location>
</feature>
<comment type="caution">
    <text evidence="8">The sequence shown here is derived from an EMBL/GenBank/DDBJ whole genome shotgun (WGS) entry which is preliminary data.</text>
</comment>
<evidence type="ECO:0000313" key="9">
    <source>
        <dbReference type="Proteomes" id="UP000269265"/>
    </source>
</evidence>
<keyword evidence="9" id="KW-1185">Reference proteome</keyword>
<accession>A0A3R8YRE1</accession>
<dbReference type="Proteomes" id="UP000269265">
    <property type="component" value="Unassembled WGS sequence"/>
</dbReference>
<evidence type="ECO:0000256" key="2">
    <source>
        <dbReference type="ARBA" id="ARBA00007928"/>
    </source>
</evidence>
<dbReference type="InterPro" id="IPR001123">
    <property type="entry name" value="LeuE-type"/>
</dbReference>
<dbReference type="GO" id="GO:0042970">
    <property type="term" value="F:homoserine transmembrane transporter activity"/>
    <property type="evidence" value="ECO:0007669"/>
    <property type="project" value="TreeGrafter"/>
</dbReference>
<dbReference type="GO" id="GO:0005886">
    <property type="term" value="C:plasma membrane"/>
    <property type="evidence" value="ECO:0007669"/>
    <property type="project" value="UniProtKB-SubCell"/>
</dbReference>
<evidence type="ECO:0000256" key="4">
    <source>
        <dbReference type="ARBA" id="ARBA00022692"/>
    </source>
</evidence>
<keyword evidence="4 7" id="KW-0812">Transmembrane</keyword>
<comment type="subcellular location">
    <subcellularLocation>
        <location evidence="1">Cell membrane</location>
        <topology evidence="1">Multi-pass membrane protein</topology>
    </subcellularLocation>
</comment>
<dbReference type="RefSeq" id="WP_125241370.1">
    <property type="nucleotide sequence ID" value="NZ_RSED01000001.1"/>
</dbReference>
<dbReference type="OrthoDB" id="9804822at2"/>
<feature type="transmembrane region" description="Helical" evidence="7">
    <location>
        <begin position="207"/>
        <end position="224"/>
    </location>
</feature>
<dbReference type="PANTHER" id="PTHR30086">
    <property type="entry name" value="ARGININE EXPORTER PROTEIN ARGO"/>
    <property type="match status" value="1"/>
</dbReference>
<dbReference type="Pfam" id="PF01810">
    <property type="entry name" value="LysE"/>
    <property type="match status" value="1"/>
</dbReference>
<keyword evidence="3" id="KW-1003">Cell membrane</keyword>
<evidence type="ECO:0000256" key="3">
    <source>
        <dbReference type="ARBA" id="ARBA00022475"/>
    </source>
</evidence>
<comment type="similarity">
    <text evidence="2">Belongs to the Rht family.</text>
</comment>
<organism evidence="8 9">
    <name type="scientific">Aquabacterium soli</name>
    <dbReference type="NCBI Taxonomy" id="2493092"/>
    <lineage>
        <taxon>Bacteria</taxon>
        <taxon>Pseudomonadati</taxon>
        <taxon>Pseudomonadota</taxon>
        <taxon>Betaproteobacteria</taxon>
        <taxon>Burkholderiales</taxon>
        <taxon>Aquabacterium</taxon>
    </lineage>
</organism>